<gene>
    <name evidence="6" type="ORF">FZD51_03015</name>
</gene>
<evidence type="ECO:0000259" key="5">
    <source>
        <dbReference type="PROSITE" id="PS50977"/>
    </source>
</evidence>
<dbReference type="AlphaFoldDB" id="A0A5D4RKY7"/>
<dbReference type="SUPFAM" id="SSF46689">
    <property type="entry name" value="Homeodomain-like"/>
    <property type="match status" value="1"/>
</dbReference>
<dbReference type="InterPro" id="IPR001647">
    <property type="entry name" value="HTH_TetR"/>
</dbReference>
<dbReference type="PANTHER" id="PTHR30055">
    <property type="entry name" value="HTH-TYPE TRANSCRIPTIONAL REGULATOR RUTR"/>
    <property type="match status" value="1"/>
</dbReference>
<dbReference type="Gene3D" id="1.10.357.10">
    <property type="entry name" value="Tetracycline Repressor, domain 2"/>
    <property type="match status" value="1"/>
</dbReference>
<comment type="caution">
    <text evidence="6">The sequence shown here is derived from an EMBL/GenBank/DDBJ whole genome shotgun (WGS) entry which is preliminary data.</text>
</comment>
<dbReference type="PRINTS" id="PR00455">
    <property type="entry name" value="HTHTETR"/>
</dbReference>
<dbReference type="GO" id="GO:0000976">
    <property type="term" value="F:transcription cis-regulatory region binding"/>
    <property type="evidence" value="ECO:0007669"/>
    <property type="project" value="TreeGrafter"/>
</dbReference>
<dbReference type="RefSeq" id="WP_148973420.1">
    <property type="nucleotide sequence ID" value="NZ_VTER01000002.1"/>
</dbReference>
<sequence length="195" mass="22023">MSPRKSAQSELTKEAILDAARELFVSQGYSSASMRKVAQALNCSHGALYYHFKNKAELFYGIAEQGFGKLNALLKEIMGRTGLSDEEKLFEILLGYIRFGLTHQKHYEVMFLIRDEELDCYMQEAPYESYRHFAEAVAALLSQPPAAQQIWSAFISLHGFVTHFSRSEAEFEETQNLARTHARFIIGGLEAAAKS</sequence>
<keyword evidence="3" id="KW-0804">Transcription</keyword>
<evidence type="ECO:0000256" key="4">
    <source>
        <dbReference type="PROSITE-ProRule" id="PRU00335"/>
    </source>
</evidence>
<dbReference type="InterPro" id="IPR050109">
    <property type="entry name" value="HTH-type_TetR-like_transc_reg"/>
</dbReference>
<dbReference type="EMBL" id="VTER01000002">
    <property type="protein sequence ID" value="TYS51031.1"/>
    <property type="molecule type" value="Genomic_DNA"/>
</dbReference>
<reference evidence="6 7" key="1">
    <citation type="submission" date="2019-08" db="EMBL/GenBank/DDBJ databases">
        <title>Bacillus genomes from the desert of Cuatro Cienegas, Coahuila.</title>
        <authorList>
            <person name="Olmedo-Alvarez G."/>
        </authorList>
    </citation>
    <scope>NUCLEOTIDE SEQUENCE [LARGE SCALE GENOMIC DNA]</scope>
    <source>
        <strain evidence="6 7">CH446_14T</strain>
    </source>
</reference>
<dbReference type="PANTHER" id="PTHR30055:SF234">
    <property type="entry name" value="HTH-TYPE TRANSCRIPTIONAL REGULATOR BETI"/>
    <property type="match status" value="1"/>
</dbReference>
<dbReference type="PROSITE" id="PS50977">
    <property type="entry name" value="HTH_TETR_2"/>
    <property type="match status" value="1"/>
</dbReference>
<evidence type="ECO:0000313" key="7">
    <source>
        <dbReference type="Proteomes" id="UP000322139"/>
    </source>
</evidence>
<keyword evidence="2 4" id="KW-0238">DNA-binding</keyword>
<dbReference type="Proteomes" id="UP000322139">
    <property type="component" value="Unassembled WGS sequence"/>
</dbReference>
<accession>A0A5D4RKY7</accession>
<dbReference type="GO" id="GO:0003700">
    <property type="term" value="F:DNA-binding transcription factor activity"/>
    <property type="evidence" value="ECO:0007669"/>
    <property type="project" value="TreeGrafter"/>
</dbReference>
<name>A0A5D4RKY7_9BACI</name>
<protein>
    <submittedName>
        <fullName evidence="6">TetR/AcrR family transcriptional regulator</fullName>
    </submittedName>
</protein>
<dbReference type="Pfam" id="PF00440">
    <property type="entry name" value="TetR_N"/>
    <property type="match status" value="1"/>
</dbReference>
<proteinExistence type="predicted"/>
<evidence type="ECO:0000313" key="6">
    <source>
        <dbReference type="EMBL" id="TYS51031.1"/>
    </source>
</evidence>
<dbReference type="SUPFAM" id="SSF48498">
    <property type="entry name" value="Tetracyclin repressor-like, C-terminal domain"/>
    <property type="match status" value="1"/>
</dbReference>
<feature type="DNA-binding region" description="H-T-H motif" evidence="4">
    <location>
        <begin position="33"/>
        <end position="52"/>
    </location>
</feature>
<evidence type="ECO:0000256" key="3">
    <source>
        <dbReference type="ARBA" id="ARBA00023163"/>
    </source>
</evidence>
<dbReference type="InterPro" id="IPR036271">
    <property type="entry name" value="Tet_transcr_reg_TetR-rel_C_sf"/>
</dbReference>
<dbReference type="InterPro" id="IPR009057">
    <property type="entry name" value="Homeodomain-like_sf"/>
</dbReference>
<evidence type="ECO:0000256" key="1">
    <source>
        <dbReference type="ARBA" id="ARBA00023015"/>
    </source>
</evidence>
<keyword evidence="1" id="KW-0805">Transcription regulation</keyword>
<organism evidence="6 7">
    <name type="scientific">Bacillus infantis</name>
    <dbReference type="NCBI Taxonomy" id="324767"/>
    <lineage>
        <taxon>Bacteria</taxon>
        <taxon>Bacillati</taxon>
        <taxon>Bacillota</taxon>
        <taxon>Bacilli</taxon>
        <taxon>Bacillales</taxon>
        <taxon>Bacillaceae</taxon>
        <taxon>Bacillus</taxon>
    </lineage>
</organism>
<feature type="domain" description="HTH tetR-type" evidence="5">
    <location>
        <begin position="10"/>
        <end position="70"/>
    </location>
</feature>
<evidence type="ECO:0000256" key="2">
    <source>
        <dbReference type="ARBA" id="ARBA00023125"/>
    </source>
</evidence>